<comment type="catalytic activity">
    <reaction evidence="9">
        <text>O-phospho-L-threonyl-[protein] + H2O = L-threonyl-[protein] + phosphate</text>
        <dbReference type="Rhea" id="RHEA:47004"/>
        <dbReference type="Rhea" id="RHEA-COMP:11060"/>
        <dbReference type="Rhea" id="RHEA-COMP:11605"/>
        <dbReference type="ChEBI" id="CHEBI:15377"/>
        <dbReference type="ChEBI" id="CHEBI:30013"/>
        <dbReference type="ChEBI" id="CHEBI:43474"/>
        <dbReference type="ChEBI" id="CHEBI:61977"/>
        <dbReference type="EC" id="3.1.3.16"/>
    </reaction>
</comment>
<evidence type="ECO:0000313" key="14">
    <source>
        <dbReference type="Proteomes" id="UP000789342"/>
    </source>
</evidence>
<feature type="domain" description="Tyrosine-protein phosphatase" evidence="11">
    <location>
        <begin position="52"/>
        <end position="193"/>
    </location>
</feature>
<evidence type="ECO:0000256" key="5">
    <source>
        <dbReference type="ARBA" id="ARBA00022801"/>
    </source>
</evidence>
<proteinExistence type="inferred from homology"/>
<organism evidence="13 14">
    <name type="scientific">Acaulospora morrowiae</name>
    <dbReference type="NCBI Taxonomy" id="94023"/>
    <lineage>
        <taxon>Eukaryota</taxon>
        <taxon>Fungi</taxon>
        <taxon>Fungi incertae sedis</taxon>
        <taxon>Mucoromycota</taxon>
        <taxon>Glomeromycotina</taxon>
        <taxon>Glomeromycetes</taxon>
        <taxon>Diversisporales</taxon>
        <taxon>Acaulosporaceae</taxon>
        <taxon>Acaulospora</taxon>
    </lineage>
</organism>
<dbReference type="InterPro" id="IPR016130">
    <property type="entry name" value="Tyr_Pase_AS"/>
</dbReference>
<name>A0A9N9H9Z2_9GLOM</name>
<keyword evidence="7" id="KW-0539">Nucleus</keyword>
<dbReference type="InterPro" id="IPR000387">
    <property type="entry name" value="Tyr_Pase_dom"/>
</dbReference>
<keyword evidence="14" id="KW-1185">Reference proteome</keyword>
<dbReference type="EMBL" id="CAJVPV010011287">
    <property type="protein sequence ID" value="CAG8659698.1"/>
    <property type="molecule type" value="Genomic_DNA"/>
</dbReference>
<protein>
    <submittedName>
        <fullName evidence="13">16781_t:CDS:1</fullName>
    </submittedName>
</protein>
<keyword evidence="5" id="KW-0378">Hydrolase</keyword>
<gene>
    <name evidence="13" type="ORF">AMORRO_LOCUS10353</name>
</gene>
<reference evidence="13" key="1">
    <citation type="submission" date="2021-06" db="EMBL/GenBank/DDBJ databases">
        <authorList>
            <person name="Kallberg Y."/>
            <person name="Tangrot J."/>
            <person name="Rosling A."/>
        </authorList>
    </citation>
    <scope>NUCLEOTIDE SEQUENCE</scope>
    <source>
        <strain evidence="13">CL551</strain>
    </source>
</reference>
<evidence type="ECO:0000256" key="10">
    <source>
        <dbReference type="ARBA" id="ARBA00051722"/>
    </source>
</evidence>
<evidence type="ECO:0000256" key="7">
    <source>
        <dbReference type="ARBA" id="ARBA00023242"/>
    </source>
</evidence>
<dbReference type="SUPFAM" id="SSF52799">
    <property type="entry name" value="(Phosphotyrosine protein) phosphatases II"/>
    <property type="match status" value="1"/>
</dbReference>
<dbReference type="PANTHER" id="PTHR10159:SF519">
    <property type="entry name" value="DUAL SPECIFICITY PROTEIN PHOSPHATASE MPK3"/>
    <property type="match status" value="1"/>
</dbReference>
<sequence length="193" mass="21989">MSDSSTSQTSPTDNHQQQLDEDLNLHGWGLVGSDKENLPMNEHQTGYLTNMYACEVIPGLFLGSRMASSDKAWLRDHNITHVLTVAKFIPPAYPESYTYKIINILDHTKEDIMKHFEETYKFIQQALDGQGKVLVHCQAGISRSPTVVMAYLMKSRKMSFDQAYELVESKRPLICPNSGFQHQLRLYQTMGCQ</sequence>
<accession>A0A9N9H9Z2</accession>
<dbReference type="PROSITE" id="PS00383">
    <property type="entry name" value="TYR_PHOSPHATASE_1"/>
    <property type="match status" value="1"/>
</dbReference>
<dbReference type="InterPro" id="IPR020422">
    <property type="entry name" value="TYR_PHOSPHATASE_DUAL_dom"/>
</dbReference>
<evidence type="ECO:0000256" key="4">
    <source>
        <dbReference type="ARBA" id="ARBA00022490"/>
    </source>
</evidence>
<comment type="catalytic activity">
    <reaction evidence="8">
        <text>O-phospho-L-seryl-[protein] + H2O = L-seryl-[protein] + phosphate</text>
        <dbReference type="Rhea" id="RHEA:20629"/>
        <dbReference type="Rhea" id="RHEA-COMP:9863"/>
        <dbReference type="Rhea" id="RHEA-COMP:11604"/>
        <dbReference type="ChEBI" id="CHEBI:15377"/>
        <dbReference type="ChEBI" id="CHEBI:29999"/>
        <dbReference type="ChEBI" id="CHEBI:43474"/>
        <dbReference type="ChEBI" id="CHEBI:83421"/>
        <dbReference type="EC" id="3.1.3.16"/>
    </reaction>
</comment>
<evidence type="ECO:0000256" key="3">
    <source>
        <dbReference type="ARBA" id="ARBA00008601"/>
    </source>
</evidence>
<dbReference type="InterPro" id="IPR029021">
    <property type="entry name" value="Prot-tyrosine_phosphatase-like"/>
</dbReference>
<comment type="caution">
    <text evidence="13">The sequence shown here is derived from an EMBL/GenBank/DDBJ whole genome shotgun (WGS) entry which is preliminary data.</text>
</comment>
<dbReference type="FunFam" id="3.90.190.10:FF:000056">
    <property type="entry name" value="Dual specificity phosphatase 12"/>
    <property type="match status" value="1"/>
</dbReference>
<dbReference type="GO" id="GO:0005737">
    <property type="term" value="C:cytoplasm"/>
    <property type="evidence" value="ECO:0007669"/>
    <property type="project" value="UniProtKB-SubCell"/>
</dbReference>
<dbReference type="GO" id="GO:0043409">
    <property type="term" value="P:negative regulation of MAPK cascade"/>
    <property type="evidence" value="ECO:0007669"/>
    <property type="project" value="TreeGrafter"/>
</dbReference>
<evidence type="ECO:0000256" key="1">
    <source>
        <dbReference type="ARBA" id="ARBA00004123"/>
    </source>
</evidence>
<evidence type="ECO:0000259" key="12">
    <source>
        <dbReference type="PROSITE" id="PS50056"/>
    </source>
</evidence>
<evidence type="ECO:0000256" key="2">
    <source>
        <dbReference type="ARBA" id="ARBA00004496"/>
    </source>
</evidence>
<evidence type="ECO:0000256" key="6">
    <source>
        <dbReference type="ARBA" id="ARBA00022912"/>
    </source>
</evidence>
<dbReference type="InterPro" id="IPR000340">
    <property type="entry name" value="Dual-sp_phosphatase_cat-dom"/>
</dbReference>
<dbReference type="Gene3D" id="3.90.190.10">
    <property type="entry name" value="Protein tyrosine phosphatase superfamily"/>
    <property type="match status" value="1"/>
</dbReference>
<dbReference type="CDD" id="cd14498">
    <property type="entry name" value="DSP"/>
    <property type="match status" value="1"/>
</dbReference>
<comment type="subcellular location">
    <subcellularLocation>
        <location evidence="2">Cytoplasm</location>
    </subcellularLocation>
    <subcellularLocation>
        <location evidence="1">Nucleus</location>
    </subcellularLocation>
</comment>
<dbReference type="SMART" id="SM00195">
    <property type="entry name" value="DSPc"/>
    <property type="match status" value="1"/>
</dbReference>
<evidence type="ECO:0000259" key="11">
    <source>
        <dbReference type="PROSITE" id="PS50054"/>
    </source>
</evidence>
<comment type="catalytic activity">
    <reaction evidence="10">
        <text>O-phospho-L-tyrosyl-[protein] + H2O = L-tyrosyl-[protein] + phosphate</text>
        <dbReference type="Rhea" id="RHEA:10684"/>
        <dbReference type="Rhea" id="RHEA-COMP:10136"/>
        <dbReference type="Rhea" id="RHEA-COMP:20101"/>
        <dbReference type="ChEBI" id="CHEBI:15377"/>
        <dbReference type="ChEBI" id="CHEBI:43474"/>
        <dbReference type="ChEBI" id="CHEBI:46858"/>
        <dbReference type="ChEBI" id="CHEBI:61978"/>
        <dbReference type="EC" id="3.1.3.48"/>
    </reaction>
</comment>
<dbReference type="AlphaFoldDB" id="A0A9N9H9Z2"/>
<feature type="non-terminal residue" evidence="13">
    <location>
        <position position="1"/>
    </location>
</feature>
<dbReference type="SMART" id="SM00404">
    <property type="entry name" value="PTPc_motif"/>
    <property type="match status" value="1"/>
</dbReference>
<dbReference type="GO" id="GO:0005634">
    <property type="term" value="C:nucleus"/>
    <property type="evidence" value="ECO:0007669"/>
    <property type="project" value="UniProtKB-SubCell"/>
</dbReference>
<dbReference type="OrthoDB" id="2017893at2759"/>
<evidence type="ECO:0000313" key="13">
    <source>
        <dbReference type="EMBL" id="CAG8659698.1"/>
    </source>
</evidence>
<feature type="domain" description="Tyrosine specific protein phosphatases" evidence="12">
    <location>
        <begin position="110"/>
        <end position="172"/>
    </location>
</feature>
<dbReference type="GO" id="GO:0004722">
    <property type="term" value="F:protein serine/threonine phosphatase activity"/>
    <property type="evidence" value="ECO:0007669"/>
    <property type="project" value="UniProtKB-EC"/>
</dbReference>
<evidence type="ECO:0000256" key="9">
    <source>
        <dbReference type="ARBA" id="ARBA00048336"/>
    </source>
</evidence>
<keyword evidence="4" id="KW-0963">Cytoplasm</keyword>
<comment type="similarity">
    <text evidence="3">Belongs to the protein-tyrosine phosphatase family. Non-receptor class dual specificity subfamily.</text>
</comment>
<dbReference type="InterPro" id="IPR003595">
    <property type="entry name" value="Tyr_Pase_cat"/>
</dbReference>
<dbReference type="Proteomes" id="UP000789342">
    <property type="component" value="Unassembled WGS sequence"/>
</dbReference>
<dbReference type="PROSITE" id="PS50056">
    <property type="entry name" value="TYR_PHOSPHATASE_2"/>
    <property type="match status" value="1"/>
</dbReference>
<dbReference type="Pfam" id="PF00782">
    <property type="entry name" value="DSPc"/>
    <property type="match status" value="1"/>
</dbReference>
<evidence type="ECO:0000256" key="8">
    <source>
        <dbReference type="ARBA" id="ARBA00047761"/>
    </source>
</evidence>
<keyword evidence="6" id="KW-0904">Protein phosphatase</keyword>
<dbReference type="PANTHER" id="PTHR10159">
    <property type="entry name" value="DUAL SPECIFICITY PROTEIN PHOSPHATASE"/>
    <property type="match status" value="1"/>
</dbReference>
<dbReference type="PROSITE" id="PS50054">
    <property type="entry name" value="TYR_PHOSPHATASE_DUAL"/>
    <property type="match status" value="1"/>
</dbReference>
<dbReference type="GO" id="GO:0004725">
    <property type="term" value="F:protein tyrosine phosphatase activity"/>
    <property type="evidence" value="ECO:0007669"/>
    <property type="project" value="UniProtKB-EC"/>
</dbReference>